<reference evidence="1 2" key="1">
    <citation type="submission" date="2019-07" db="EMBL/GenBank/DDBJ databases">
        <authorList>
            <person name="Jastrzebski P J."/>
            <person name="Paukszto L."/>
            <person name="Jastrzebski P J."/>
        </authorList>
    </citation>
    <scope>NUCLEOTIDE SEQUENCE [LARGE SCALE GENOMIC DNA]</scope>
    <source>
        <strain evidence="1 2">WMS-il1</strain>
    </source>
</reference>
<accession>A0A564YGY4</accession>
<name>A0A564YGY4_HYMDI</name>
<proteinExistence type="predicted"/>
<evidence type="ECO:0000313" key="1">
    <source>
        <dbReference type="EMBL" id="VUZ46456.1"/>
    </source>
</evidence>
<protein>
    <submittedName>
        <fullName evidence="1">Uncharacterized protein</fullName>
    </submittedName>
</protein>
<gene>
    <name evidence="1" type="ORF">WMSIL1_LOCUS6210</name>
</gene>
<dbReference type="Proteomes" id="UP000321570">
    <property type="component" value="Unassembled WGS sequence"/>
</dbReference>
<keyword evidence="2" id="KW-1185">Reference proteome</keyword>
<sequence length="85" mass="9766">MTYHLSTKGIRQLSDEYQKQSPSRCRFCGGCRHHRDCLIEDVSVRTAMTMAAKMASTENLLRTKPGVYQKRLLLAQVHSLNLHFT</sequence>
<dbReference type="EMBL" id="CABIJS010000221">
    <property type="protein sequence ID" value="VUZ46456.1"/>
    <property type="molecule type" value="Genomic_DNA"/>
</dbReference>
<dbReference type="AlphaFoldDB" id="A0A564YGY4"/>
<evidence type="ECO:0000313" key="2">
    <source>
        <dbReference type="Proteomes" id="UP000321570"/>
    </source>
</evidence>
<organism evidence="1 2">
    <name type="scientific">Hymenolepis diminuta</name>
    <name type="common">Rat tapeworm</name>
    <dbReference type="NCBI Taxonomy" id="6216"/>
    <lineage>
        <taxon>Eukaryota</taxon>
        <taxon>Metazoa</taxon>
        <taxon>Spiralia</taxon>
        <taxon>Lophotrochozoa</taxon>
        <taxon>Platyhelminthes</taxon>
        <taxon>Cestoda</taxon>
        <taxon>Eucestoda</taxon>
        <taxon>Cyclophyllidea</taxon>
        <taxon>Hymenolepididae</taxon>
        <taxon>Hymenolepis</taxon>
    </lineage>
</organism>